<gene>
    <name evidence="2" type="ORF">XJ32_03010</name>
</gene>
<dbReference type="KEGG" id="hbl:XJ32_03010"/>
<name>A0A1Q2LFN0_9HELI</name>
<dbReference type="AlphaFoldDB" id="A0A1Q2LFN0"/>
<dbReference type="EMBL" id="CP019645">
    <property type="protein sequence ID" value="AQQ59236.1"/>
    <property type="molecule type" value="Genomic_DNA"/>
</dbReference>
<evidence type="ECO:0000313" key="3">
    <source>
        <dbReference type="Proteomes" id="UP000188298"/>
    </source>
</evidence>
<organism evidence="2 3">
    <name type="scientific">Helicobacter bilis</name>
    <dbReference type="NCBI Taxonomy" id="37372"/>
    <lineage>
        <taxon>Bacteria</taxon>
        <taxon>Pseudomonadati</taxon>
        <taxon>Campylobacterota</taxon>
        <taxon>Epsilonproteobacteria</taxon>
        <taxon>Campylobacterales</taxon>
        <taxon>Helicobacteraceae</taxon>
        <taxon>Helicobacter</taxon>
    </lineage>
</organism>
<feature type="chain" id="PRO_5010312049" evidence="1">
    <location>
        <begin position="19"/>
        <end position="142"/>
    </location>
</feature>
<sequence>MKYIVICFLGISFGLAFCLDETKAYAGKQMSAENEFSKEPTTYYVRWALMYCLGYVSNENKMYQMPKCKARKETKNPHHIDNMVQLFGNQAFKEIKAYIDKNLEYETFDKGRVNTCFEKIYYNNEIQEKFKAIVEKHRNEKK</sequence>
<dbReference type="RefSeq" id="WP_005219845.1">
    <property type="nucleotide sequence ID" value="NZ_CABKOK010000008.1"/>
</dbReference>
<protein>
    <submittedName>
        <fullName evidence="2">Uncharacterized protein</fullName>
    </submittedName>
</protein>
<accession>A0A1Q2LFN0</accession>
<feature type="signal peptide" evidence="1">
    <location>
        <begin position="1"/>
        <end position="18"/>
    </location>
</feature>
<dbReference type="GeneID" id="66540519"/>
<reference evidence="2 3" key="1">
    <citation type="submission" date="2017-02" db="EMBL/GenBank/DDBJ databases">
        <title>Whole genome sequencing of Helicobacter bilis strain AAQJH.</title>
        <authorList>
            <person name="Conlan S."/>
            <person name="Thomas P.J."/>
            <person name="Mullikin J."/>
            <person name="Palmore T.N."/>
            <person name="Frank K.M."/>
            <person name="Segre J.A."/>
        </authorList>
    </citation>
    <scope>NUCLEOTIDE SEQUENCE [LARGE SCALE GENOMIC DNA]</scope>
    <source>
        <strain evidence="2 3">AAQJH</strain>
    </source>
</reference>
<proteinExistence type="predicted"/>
<keyword evidence="1" id="KW-0732">Signal</keyword>
<evidence type="ECO:0000256" key="1">
    <source>
        <dbReference type="SAM" id="SignalP"/>
    </source>
</evidence>
<evidence type="ECO:0000313" key="2">
    <source>
        <dbReference type="EMBL" id="AQQ59236.1"/>
    </source>
</evidence>
<dbReference type="Proteomes" id="UP000188298">
    <property type="component" value="Chromosome"/>
</dbReference>